<dbReference type="InterPro" id="IPR017907">
    <property type="entry name" value="Znf_RING_CS"/>
</dbReference>
<name>A0A7R7VMZ2_ASPCH</name>
<dbReference type="AlphaFoldDB" id="A0A7R7VMZ2"/>
<evidence type="ECO:0000256" key="1">
    <source>
        <dbReference type="ARBA" id="ARBA00022723"/>
    </source>
</evidence>
<evidence type="ECO:0000313" key="8">
    <source>
        <dbReference type="Proteomes" id="UP000637239"/>
    </source>
</evidence>
<dbReference type="PROSITE" id="PS00518">
    <property type="entry name" value="ZF_RING_1"/>
    <property type="match status" value="1"/>
</dbReference>
<dbReference type="Gene3D" id="1.20.58.1480">
    <property type="match status" value="1"/>
</dbReference>
<dbReference type="SUPFAM" id="SSF57850">
    <property type="entry name" value="RING/U-box"/>
    <property type="match status" value="1"/>
</dbReference>
<sequence length="560" mass="62841">MNEHPSPHSPHDSEFPTAMNEDERDAQAYNPFNPSSQSQASYISPALPAHTILRRIQCARCSCPLRTPLRLPCGNALCRECLPPVQPRVGITYPAGEGRKYRFNCPWEKNESCVGEHCVADCGVDVLLTRLVEVIEEALSGNTSGAGYGDGDSVLDLTWANPNDLEETWKTATLDGGALRGVYGLIKEGRLDYDASDVVYQRRDGVVETSIDAVLLTRLKQAIRDELDCQVCYSLISDPLTTPCGHTFCRKCVGLVLNHSDLCPVCRRKLNMPSTIQAEPINARVAGLMECLFPDQVSARRESIAHDEASLDDEQTIPLFMSSVAFPTMPIFLHIFEPRYRIMIRRVMDSREHKFGMVAYNRARRRQGGLGRTQFMQYGTLMLVDRYEPLPDGRSLVIATGVSRFKVTKADMLDGYHVGQIERLGDVPITVEESNEAAETAVFAETLPPSSQEPQQQTQQPLESMSTQKLLDMALDFVRAQHRVGAPWLHPRALMAYGNEPTDPSRFPWWFASILHVSEEEKYGLLCATSVRERLKISARWVKKLESRERSNRPLIMSVL</sequence>
<reference evidence="7" key="1">
    <citation type="submission" date="2021-01" db="EMBL/GenBank/DDBJ databases">
        <authorList>
            <consortium name="Aspergillus chevalieri M1 genome sequencing consortium"/>
            <person name="Kazuki M."/>
            <person name="Futagami T."/>
        </authorList>
    </citation>
    <scope>NUCLEOTIDE SEQUENCE</scope>
    <source>
        <strain evidence="7">M1</strain>
    </source>
</reference>
<keyword evidence="2 4" id="KW-0863">Zinc-finger</keyword>
<dbReference type="PROSITE" id="PS51787">
    <property type="entry name" value="LON_N"/>
    <property type="match status" value="1"/>
</dbReference>
<dbReference type="InterPro" id="IPR001841">
    <property type="entry name" value="Znf_RING"/>
</dbReference>
<dbReference type="PROSITE" id="PS50089">
    <property type="entry name" value="ZF_RING_2"/>
    <property type="match status" value="1"/>
</dbReference>
<dbReference type="SMART" id="SM00464">
    <property type="entry name" value="LON"/>
    <property type="match status" value="1"/>
</dbReference>
<proteinExistence type="predicted"/>
<evidence type="ECO:0000259" key="6">
    <source>
        <dbReference type="PROSITE" id="PS51787"/>
    </source>
</evidence>
<accession>A0A7R7VMZ2</accession>
<dbReference type="SUPFAM" id="SSF88697">
    <property type="entry name" value="PUA domain-like"/>
    <property type="match status" value="1"/>
</dbReference>
<dbReference type="KEGG" id="ache:ACHE_40118A"/>
<evidence type="ECO:0000259" key="5">
    <source>
        <dbReference type="PROSITE" id="PS50089"/>
    </source>
</evidence>
<evidence type="ECO:0000256" key="3">
    <source>
        <dbReference type="ARBA" id="ARBA00022833"/>
    </source>
</evidence>
<dbReference type="Pfam" id="PF02190">
    <property type="entry name" value="LON_substr_bdg"/>
    <property type="match status" value="1"/>
</dbReference>
<gene>
    <name evidence="7" type="ORF">ACHE_40118A</name>
</gene>
<dbReference type="InterPro" id="IPR015947">
    <property type="entry name" value="PUA-like_sf"/>
</dbReference>
<dbReference type="InterPro" id="IPR003111">
    <property type="entry name" value="Lon_prtase_N"/>
</dbReference>
<evidence type="ECO:0008006" key="9">
    <source>
        <dbReference type="Google" id="ProtNLM"/>
    </source>
</evidence>
<protein>
    <recommendedName>
        <fullName evidence="9">ATP-dependent protease</fullName>
    </recommendedName>
</protein>
<dbReference type="GeneID" id="66981913"/>
<dbReference type="PANTHER" id="PTHR23327">
    <property type="entry name" value="RING FINGER PROTEIN 127"/>
    <property type="match status" value="1"/>
</dbReference>
<keyword evidence="1" id="KW-0479">Metal-binding</keyword>
<dbReference type="Pfam" id="PF13923">
    <property type="entry name" value="zf-C3HC4_2"/>
    <property type="match status" value="1"/>
</dbReference>
<evidence type="ECO:0000256" key="2">
    <source>
        <dbReference type="ARBA" id="ARBA00022771"/>
    </source>
</evidence>
<feature type="domain" description="RING-type" evidence="5">
    <location>
        <begin position="229"/>
        <end position="267"/>
    </location>
</feature>
<dbReference type="GO" id="GO:0008270">
    <property type="term" value="F:zinc ion binding"/>
    <property type="evidence" value="ECO:0007669"/>
    <property type="project" value="UniProtKB-KW"/>
</dbReference>
<dbReference type="Proteomes" id="UP000637239">
    <property type="component" value="Chromosome 4"/>
</dbReference>
<keyword evidence="8" id="KW-1185">Reference proteome</keyword>
<evidence type="ECO:0000313" key="7">
    <source>
        <dbReference type="EMBL" id="BCR87554.1"/>
    </source>
</evidence>
<keyword evidence="3" id="KW-0862">Zinc</keyword>
<dbReference type="Gene3D" id="2.30.130.40">
    <property type="entry name" value="LON domain-like"/>
    <property type="match status" value="1"/>
</dbReference>
<dbReference type="RefSeq" id="XP_043136076.1">
    <property type="nucleotide sequence ID" value="XM_043278281.1"/>
</dbReference>
<dbReference type="InterPro" id="IPR046336">
    <property type="entry name" value="Lon_prtase_N_sf"/>
</dbReference>
<reference evidence="7" key="2">
    <citation type="submission" date="2021-02" db="EMBL/GenBank/DDBJ databases">
        <title>Aspergillus chevalieri M1 genome sequence.</title>
        <authorList>
            <person name="Kadooka C."/>
            <person name="Mori K."/>
            <person name="Futagami T."/>
        </authorList>
    </citation>
    <scope>NUCLEOTIDE SEQUENCE</scope>
    <source>
        <strain evidence="7">M1</strain>
    </source>
</reference>
<dbReference type="EMBL" id="AP024419">
    <property type="protein sequence ID" value="BCR87554.1"/>
    <property type="molecule type" value="Genomic_DNA"/>
</dbReference>
<dbReference type="PANTHER" id="PTHR23327:SF42">
    <property type="entry name" value="LON PEPTIDASE N-TERMINAL DOMAIN AND RING FINGER PROTEIN C14F5.10C"/>
    <property type="match status" value="1"/>
</dbReference>
<dbReference type="GO" id="GO:0061630">
    <property type="term" value="F:ubiquitin protein ligase activity"/>
    <property type="evidence" value="ECO:0007669"/>
    <property type="project" value="TreeGrafter"/>
</dbReference>
<dbReference type="Gene3D" id="3.30.40.10">
    <property type="entry name" value="Zinc/RING finger domain, C3HC4 (zinc finger)"/>
    <property type="match status" value="1"/>
</dbReference>
<dbReference type="InterPro" id="IPR013083">
    <property type="entry name" value="Znf_RING/FYVE/PHD"/>
</dbReference>
<dbReference type="SMART" id="SM00184">
    <property type="entry name" value="RING"/>
    <property type="match status" value="2"/>
</dbReference>
<evidence type="ECO:0000256" key="4">
    <source>
        <dbReference type="PROSITE-ProRule" id="PRU00175"/>
    </source>
</evidence>
<organism evidence="7 8">
    <name type="scientific">Aspergillus chevalieri</name>
    <name type="common">Eurotium chevalieri</name>
    <dbReference type="NCBI Taxonomy" id="182096"/>
    <lineage>
        <taxon>Eukaryota</taxon>
        <taxon>Fungi</taxon>
        <taxon>Dikarya</taxon>
        <taxon>Ascomycota</taxon>
        <taxon>Pezizomycotina</taxon>
        <taxon>Eurotiomycetes</taxon>
        <taxon>Eurotiomycetidae</taxon>
        <taxon>Eurotiales</taxon>
        <taxon>Aspergillaceae</taxon>
        <taxon>Aspergillus</taxon>
        <taxon>Aspergillus subgen. Aspergillus</taxon>
    </lineage>
</organism>
<feature type="domain" description="Lon N-terminal" evidence="6">
    <location>
        <begin position="314"/>
        <end position="546"/>
    </location>
</feature>